<keyword evidence="3" id="KW-1185">Reference proteome</keyword>
<feature type="transmembrane region" description="Helical" evidence="1">
    <location>
        <begin position="55"/>
        <end position="74"/>
    </location>
</feature>
<proteinExistence type="predicted"/>
<gene>
    <name evidence="2" type="ordered locus">SGRA_3125</name>
</gene>
<accession>H6KZS7</accession>
<dbReference type="Proteomes" id="UP000007519">
    <property type="component" value="Chromosome"/>
</dbReference>
<evidence type="ECO:0000256" key="1">
    <source>
        <dbReference type="SAM" id="Phobius"/>
    </source>
</evidence>
<keyword evidence="1" id="KW-1133">Transmembrane helix</keyword>
<dbReference type="AlphaFoldDB" id="H6KZS7"/>
<evidence type="ECO:0000313" key="3">
    <source>
        <dbReference type="Proteomes" id="UP000007519"/>
    </source>
</evidence>
<dbReference type="STRING" id="984262.SGRA_3125"/>
<sequence length="381" mass="44626">MRVLTLILYKLAKRCRFALGFNPAEGAAPNHKKEAAEKNMSTAEQREQIAHRQAILLDLLMLILVVLDLSWIAFDQIFGIKLIREQLFDAFLPQFSSWYFEEVHQSFLLYESTIFGTFFIVEISLRWVWAIWKKRYAKWFFYPIVHWYDVLGCIPLSSFRVLRFLRVIALLYSLHKWKFINLYNYSLFRLVIHYYNIAVEEISDRVAISLLEEAKIEIRRGTPLSKALAQDVFRPKHAELTDWAAGHIQAGLQLHYHRHRYEIQAYLKDIIEEITHGNKELKQLQKIPVLGKSIQQDVEQAVSSITFGVIDRLTTDLANKEHLVVLETTVAAVLEVIFQMSEHSKGEKDNLANDLVIESVDLIINRIRKKRWQEVEASWKA</sequence>
<organism evidence="2 3">
    <name type="scientific">Saprospira grandis (strain Lewin)</name>
    <dbReference type="NCBI Taxonomy" id="984262"/>
    <lineage>
        <taxon>Bacteria</taxon>
        <taxon>Pseudomonadati</taxon>
        <taxon>Bacteroidota</taxon>
        <taxon>Saprospiria</taxon>
        <taxon>Saprospirales</taxon>
        <taxon>Saprospiraceae</taxon>
        <taxon>Saprospira</taxon>
    </lineage>
</organism>
<dbReference type="KEGG" id="sgn:SGRA_3125"/>
<dbReference type="EMBL" id="CP002831">
    <property type="protein sequence ID" value="AFC25853.1"/>
    <property type="molecule type" value="Genomic_DNA"/>
</dbReference>
<evidence type="ECO:0008006" key="4">
    <source>
        <dbReference type="Google" id="ProtNLM"/>
    </source>
</evidence>
<name>H6KZS7_SAPGL</name>
<evidence type="ECO:0000313" key="2">
    <source>
        <dbReference type="EMBL" id="AFC25853.1"/>
    </source>
</evidence>
<dbReference type="HOGENOM" id="CLU_067745_0_0_10"/>
<keyword evidence="1" id="KW-0472">Membrane</keyword>
<reference evidence="2 3" key="1">
    <citation type="journal article" date="2012" name="Stand. Genomic Sci.">
        <title>Complete genome sequencing and analysis of Saprospira grandis str. Lewin, a predatory marine bacterium.</title>
        <authorList>
            <person name="Saw J.H."/>
            <person name="Yuryev A."/>
            <person name="Kanbe M."/>
            <person name="Hou S."/>
            <person name="Young A.G."/>
            <person name="Aizawa S."/>
            <person name="Alam M."/>
        </authorList>
    </citation>
    <scope>NUCLEOTIDE SEQUENCE [LARGE SCALE GENOMIC DNA]</scope>
    <source>
        <strain evidence="2 3">Lewin</strain>
    </source>
</reference>
<feature type="transmembrane region" description="Helical" evidence="1">
    <location>
        <begin position="107"/>
        <end position="129"/>
    </location>
</feature>
<dbReference type="eggNOG" id="ENOG502ZATM">
    <property type="taxonomic scope" value="Bacteria"/>
</dbReference>
<keyword evidence="1" id="KW-0812">Transmembrane</keyword>
<protein>
    <recommendedName>
        <fullName evidence="4">Preprotein translocase subunit SecA</fullName>
    </recommendedName>
</protein>